<evidence type="ECO:0000313" key="8">
    <source>
        <dbReference type="EMBL" id="ANF98550.1"/>
    </source>
</evidence>
<dbReference type="Pfam" id="PF07681">
    <property type="entry name" value="DoxX"/>
    <property type="match status" value="1"/>
</dbReference>
<feature type="transmembrane region" description="Helical" evidence="7">
    <location>
        <begin position="102"/>
        <end position="126"/>
    </location>
</feature>
<evidence type="ECO:0000256" key="5">
    <source>
        <dbReference type="ARBA" id="ARBA00022989"/>
    </source>
</evidence>
<name>A0A172ZN07_9BACL</name>
<keyword evidence="9" id="KW-1185">Reference proteome</keyword>
<proteinExistence type="inferred from homology"/>
<evidence type="ECO:0000313" key="9">
    <source>
        <dbReference type="Proteomes" id="UP000078148"/>
    </source>
</evidence>
<dbReference type="GO" id="GO:0005886">
    <property type="term" value="C:plasma membrane"/>
    <property type="evidence" value="ECO:0007669"/>
    <property type="project" value="UniProtKB-SubCell"/>
</dbReference>
<gene>
    <name evidence="8" type="ORF">AR543_00210</name>
</gene>
<protein>
    <submittedName>
        <fullName evidence="8">Oxidoreductase</fullName>
    </submittedName>
</protein>
<dbReference type="STRING" id="1616788.AR543_00210"/>
<evidence type="ECO:0000256" key="4">
    <source>
        <dbReference type="ARBA" id="ARBA00022692"/>
    </source>
</evidence>
<feature type="transmembrane region" description="Helical" evidence="7">
    <location>
        <begin position="72"/>
        <end position="90"/>
    </location>
</feature>
<evidence type="ECO:0000256" key="1">
    <source>
        <dbReference type="ARBA" id="ARBA00004651"/>
    </source>
</evidence>
<evidence type="ECO:0000256" key="3">
    <source>
        <dbReference type="ARBA" id="ARBA00022475"/>
    </source>
</evidence>
<reference evidence="8 9" key="2">
    <citation type="journal article" date="2016" name="Int. J. Syst. Evol. Microbiol.">
        <title>Paenibacillus bovis sp. nov., isolated from raw yak (Bos grunniens) milk.</title>
        <authorList>
            <person name="Gao C."/>
            <person name="Han J."/>
            <person name="Liu Z."/>
            <person name="Xu X."/>
            <person name="Hang F."/>
            <person name="Wu Z."/>
        </authorList>
    </citation>
    <scope>NUCLEOTIDE SEQUENCE [LARGE SCALE GENOMIC DNA]</scope>
    <source>
        <strain evidence="8 9">BD3526</strain>
    </source>
</reference>
<feature type="transmembrane region" description="Helical" evidence="7">
    <location>
        <begin position="7"/>
        <end position="27"/>
    </location>
</feature>
<comment type="subcellular location">
    <subcellularLocation>
        <location evidence="1">Cell membrane</location>
        <topology evidence="1">Multi-pass membrane protein</topology>
    </subcellularLocation>
</comment>
<keyword evidence="5 7" id="KW-1133">Transmembrane helix</keyword>
<accession>A0A172ZN07</accession>
<feature type="transmembrane region" description="Helical" evidence="7">
    <location>
        <begin position="47"/>
        <end position="65"/>
    </location>
</feature>
<dbReference type="KEGG" id="pbv:AR543_00210"/>
<dbReference type="PANTHER" id="PTHR33452">
    <property type="entry name" value="OXIDOREDUCTASE CATD-RELATED"/>
    <property type="match status" value="1"/>
</dbReference>
<comment type="similarity">
    <text evidence="2">Belongs to the DoxX family.</text>
</comment>
<dbReference type="InterPro" id="IPR051907">
    <property type="entry name" value="DoxX-like_oxidoreductase"/>
</dbReference>
<keyword evidence="6 7" id="KW-0472">Membrane</keyword>
<dbReference type="InterPro" id="IPR032808">
    <property type="entry name" value="DoxX"/>
</dbReference>
<keyword evidence="4 7" id="KW-0812">Transmembrane</keyword>
<evidence type="ECO:0000256" key="2">
    <source>
        <dbReference type="ARBA" id="ARBA00006679"/>
    </source>
</evidence>
<evidence type="ECO:0000256" key="7">
    <source>
        <dbReference type="SAM" id="Phobius"/>
    </source>
</evidence>
<dbReference type="EMBL" id="CP013023">
    <property type="protein sequence ID" value="ANF98550.1"/>
    <property type="molecule type" value="Genomic_DNA"/>
</dbReference>
<evidence type="ECO:0000256" key="6">
    <source>
        <dbReference type="ARBA" id="ARBA00023136"/>
    </source>
</evidence>
<keyword evidence="3" id="KW-1003">Cell membrane</keyword>
<reference evidence="9" key="1">
    <citation type="submission" date="2015-10" db="EMBL/GenBank/DDBJ databases">
        <title>Genome of Paenibacillus bovis sp. nov.</title>
        <authorList>
            <person name="Wu Z."/>
            <person name="Gao C."/>
            <person name="Liu Z."/>
            <person name="Zheng H."/>
        </authorList>
    </citation>
    <scope>NUCLEOTIDE SEQUENCE [LARGE SCALE GENOMIC DNA]</scope>
    <source>
        <strain evidence="9">BD3526</strain>
    </source>
</reference>
<dbReference type="PANTHER" id="PTHR33452:SF1">
    <property type="entry name" value="INNER MEMBRANE PROTEIN YPHA-RELATED"/>
    <property type="match status" value="1"/>
</dbReference>
<dbReference type="AlphaFoldDB" id="A0A172ZN07"/>
<organism evidence="8 9">
    <name type="scientific">Paenibacillus bovis</name>
    <dbReference type="NCBI Taxonomy" id="1616788"/>
    <lineage>
        <taxon>Bacteria</taxon>
        <taxon>Bacillati</taxon>
        <taxon>Bacillota</taxon>
        <taxon>Bacilli</taxon>
        <taxon>Bacillales</taxon>
        <taxon>Paenibacillaceae</taxon>
        <taxon>Paenibacillus</taxon>
    </lineage>
</organism>
<sequence>MTRRNVEVGILITRVLTGLIFLLHGLSKFQGGIGGTMGFFQSMGLPSWLAPVVAVLEIAGGIALIIGLFTRIAGVVTACIIIGTLVTAHKGDPFLMGTEFNYLLLITSLQMAIGGSALLSLDGVLWRKERSQNRRLAEN</sequence>
<dbReference type="Proteomes" id="UP000078148">
    <property type="component" value="Chromosome"/>
</dbReference>